<dbReference type="Proteomes" id="UP001564657">
    <property type="component" value="Unassembled WGS sequence"/>
</dbReference>
<dbReference type="InterPro" id="IPR027417">
    <property type="entry name" value="P-loop_NTPase"/>
</dbReference>
<evidence type="ECO:0000256" key="2">
    <source>
        <dbReference type="ARBA" id="ARBA00022741"/>
    </source>
</evidence>
<evidence type="ECO:0000256" key="3">
    <source>
        <dbReference type="ARBA" id="ARBA00022840"/>
    </source>
</evidence>
<dbReference type="SMART" id="SM00382">
    <property type="entry name" value="AAA"/>
    <property type="match status" value="1"/>
</dbReference>
<organism evidence="5 6">
    <name type="scientific">Clostridium moutaii</name>
    <dbReference type="NCBI Taxonomy" id="3240932"/>
    <lineage>
        <taxon>Bacteria</taxon>
        <taxon>Bacillati</taxon>
        <taxon>Bacillota</taxon>
        <taxon>Clostridia</taxon>
        <taxon>Eubacteriales</taxon>
        <taxon>Clostridiaceae</taxon>
        <taxon>Clostridium</taxon>
    </lineage>
</organism>
<reference evidence="5 6" key="1">
    <citation type="submission" date="2024-08" db="EMBL/GenBank/DDBJ databases">
        <title>Clostridium lapicellarii sp. nov., and Clostridium renhuaiense sp. nov., two species isolated from the mud in a fermentation cellar used for producing sauce-flavour Chinese liquors.</title>
        <authorList>
            <person name="Yang F."/>
            <person name="Wang H."/>
            <person name="Chen L.Q."/>
            <person name="Zhou N."/>
            <person name="Lu J.J."/>
            <person name="Pu X.X."/>
            <person name="Wan B."/>
            <person name="Wang L."/>
            <person name="Liu S.J."/>
        </authorList>
    </citation>
    <scope>NUCLEOTIDE SEQUENCE [LARGE SCALE GENOMIC DNA]</scope>
    <source>
        <strain evidence="5 6">MT-5</strain>
    </source>
</reference>
<dbReference type="Pfam" id="PF00005">
    <property type="entry name" value="ABC_tran"/>
    <property type="match status" value="1"/>
</dbReference>
<accession>A0ABV4BSD4</accession>
<evidence type="ECO:0000313" key="5">
    <source>
        <dbReference type="EMBL" id="MEY8000641.1"/>
    </source>
</evidence>
<keyword evidence="6" id="KW-1185">Reference proteome</keyword>
<keyword evidence="1" id="KW-0813">Transport</keyword>
<comment type="caution">
    <text evidence="5">The sequence shown here is derived from an EMBL/GenBank/DDBJ whole genome shotgun (WGS) entry which is preliminary data.</text>
</comment>
<dbReference type="InterPro" id="IPR003593">
    <property type="entry name" value="AAA+_ATPase"/>
</dbReference>
<dbReference type="Gene3D" id="3.40.50.300">
    <property type="entry name" value="P-loop containing nucleotide triphosphate hydrolases"/>
    <property type="match status" value="1"/>
</dbReference>
<dbReference type="EMBL" id="JBGEWD010000009">
    <property type="protein sequence ID" value="MEY8000641.1"/>
    <property type="molecule type" value="Genomic_DNA"/>
</dbReference>
<feature type="domain" description="ABC transporter" evidence="4">
    <location>
        <begin position="9"/>
        <end position="202"/>
    </location>
</feature>
<protein>
    <submittedName>
        <fullName evidence="5">ABC transporter ATP-binding protein</fullName>
    </submittedName>
</protein>
<sequence length="202" mass="22981">MENDDKYEVMIRNLNKSYGGVPVFTNLNVNFLKNKITVVLGPSGCGKTTLLNIISGIEKDYSGQVDLESSRLSYIFQEDRLISHLTVYENVAFVLKSIMSKIEVNLTVNKFLSMVELSNCKSKFPRELSGGMKRRVALARAFAYKSDLLLMDEPFKGLDDRLKGDIIKKFLSLYRENKRTIILVTHDKEEASELGHIVYSLE</sequence>
<dbReference type="GO" id="GO:0005524">
    <property type="term" value="F:ATP binding"/>
    <property type="evidence" value="ECO:0007669"/>
    <property type="project" value="UniProtKB-KW"/>
</dbReference>
<dbReference type="InterPro" id="IPR050093">
    <property type="entry name" value="ABC_SmlMolc_Importer"/>
</dbReference>
<evidence type="ECO:0000259" key="4">
    <source>
        <dbReference type="PROSITE" id="PS50893"/>
    </source>
</evidence>
<dbReference type="PROSITE" id="PS00211">
    <property type="entry name" value="ABC_TRANSPORTER_1"/>
    <property type="match status" value="1"/>
</dbReference>
<gene>
    <name evidence="5" type="ORF">AB8U03_10600</name>
</gene>
<dbReference type="PROSITE" id="PS50893">
    <property type="entry name" value="ABC_TRANSPORTER_2"/>
    <property type="match status" value="1"/>
</dbReference>
<dbReference type="SUPFAM" id="SSF52540">
    <property type="entry name" value="P-loop containing nucleoside triphosphate hydrolases"/>
    <property type="match status" value="1"/>
</dbReference>
<keyword evidence="3 5" id="KW-0067">ATP-binding</keyword>
<dbReference type="RefSeq" id="WP_369704533.1">
    <property type="nucleotide sequence ID" value="NZ_JBGEWD010000009.1"/>
</dbReference>
<dbReference type="PANTHER" id="PTHR42781:SF8">
    <property type="entry name" value="BICARBONATE TRANSPORT ATP-BINDING PROTEIN CMPC"/>
    <property type="match status" value="1"/>
</dbReference>
<dbReference type="InterPro" id="IPR017871">
    <property type="entry name" value="ABC_transporter-like_CS"/>
</dbReference>
<evidence type="ECO:0000313" key="6">
    <source>
        <dbReference type="Proteomes" id="UP001564657"/>
    </source>
</evidence>
<keyword evidence="2" id="KW-0547">Nucleotide-binding</keyword>
<dbReference type="PANTHER" id="PTHR42781">
    <property type="entry name" value="SPERMIDINE/PUTRESCINE IMPORT ATP-BINDING PROTEIN POTA"/>
    <property type="match status" value="1"/>
</dbReference>
<dbReference type="InterPro" id="IPR003439">
    <property type="entry name" value="ABC_transporter-like_ATP-bd"/>
</dbReference>
<proteinExistence type="predicted"/>
<evidence type="ECO:0000256" key="1">
    <source>
        <dbReference type="ARBA" id="ARBA00022448"/>
    </source>
</evidence>
<name>A0ABV4BSD4_9CLOT</name>